<feature type="region of interest" description="Disordered" evidence="1">
    <location>
        <begin position="370"/>
        <end position="463"/>
    </location>
</feature>
<feature type="region of interest" description="Disordered" evidence="1">
    <location>
        <begin position="254"/>
        <end position="293"/>
    </location>
</feature>
<comment type="caution">
    <text evidence="3">The sequence shown here is derived from an EMBL/GenBank/DDBJ whole genome shotgun (WGS) entry which is preliminary data.</text>
</comment>
<feature type="compositionally biased region" description="Basic and acidic residues" evidence="1">
    <location>
        <begin position="275"/>
        <end position="293"/>
    </location>
</feature>
<accession>A0A4C1T9T6</accession>
<dbReference type="OrthoDB" id="6112914at2759"/>
<dbReference type="EMBL" id="BGZK01000043">
    <property type="protein sequence ID" value="GBP10935.1"/>
    <property type="molecule type" value="Genomic_DNA"/>
</dbReference>
<feature type="compositionally biased region" description="Low complexity" evidence="1">
    <location>
        <begin position="263"/>
        <end position="274"/>
    </location>
</feature>
<reference evidence="3 4" key="1">
    <citation type="journal article" date="2019" name="Commun. Biol.">
        <title>The bagworm genome reveals a unique fibroin gene that provides high tensile strength.</title>
        <authorList>
            <person name="Kono N."/>
            <person name="Nakamura H."/>
            <person name="Ohtoshi R."/>
            <person name="Tomita M."/>
            <person name="Numata K."/>
            <person name="Arakawa K."/>
        </authorList>
    </citation>
    <scope>NUCLEOTIDE SEQUENCE [LARGE SCALE GENOMIC DNA]</scope>
</reference>
<dbReference type="SMART" id="SM01265">
    <property type="entry name" value="Mab-21"/>
    <property type="match status" value="1"/>
</dbReference>
<proteinExistence type="predicted"/>
<evidence type="ECO:0000256" key="1">
    <source>
        <dbReference type="SAM" id="MobiDB-lite"/>
    </source>
</evidence>
<dbReference type="PANTHER" id="PTHR10656">
    <property type="entry name" value="CELL FATE DETERMINING PROTEIN MAB21-RELATED"/>
    <property type="match status" value="1"/>
</dbReference>
<feature type="compositionally biased region" description="Basic and acidic residues" evidence="1">
    <location>
        <begin position="9"/>
        <end position="28"/>
    </location>
</feature>
<evidence type="ECO:0000313" key="4">
    <source>
        <dbReference type="Proteomes" id="UP000299102"/>
    </source>
</evidence>
<gene>
    <name evidence="3" type="ORF">EVAR_5499_1</name>
</gene>
<dbReference type="AlphaFoldDB" id="A0A4C1T9T6"/>
<feature type="region of interest" description="Disordered" evidence="1">
    <location>
        <begin position="1"/>
        <end position="39"/>
    </location>
</feature>
<feature type="compositionally biased region" description="Basic and acidic residues" evidence="1">
    <location>
        <begin position="379"/>
        <end position="392"/>
    </location>
</feature>
<dbReference type="PANTHER" id="PTHR10656:SF69">
    <property type="entry name" value="MAB-21-LIKE HHH_H2TH-LIKE DOMAIN-CONTAINING PROTEIN"/>
    <property type="match status" value="1"/>
</dbReference>
<dbReference type="Gene3D" id="1.10.1410.40">
    <property type="match status" value="1"/>
</dbReference>
<feature type="compositionally biased region" description="Polar residues" evidence="1">
    <location>
        <begin position="1036"/>
        <end position="1054"/>
    </location>
</feature>
<dbReference type="InterPro" id="IPR024810">
    <property type="entry name" value="MAB21L/cGLR"/>
</dbReference>
<name>A0A4C1T9T6_EUMVA</name>
<dbReference type="InterPro" id="IPR046906">
    <property type="entry name" value="Mab-21_HhH/H2TH-like"/>
</dbReference>
<feature type="domain" description="Mab-21-like HhH/H2TH-like" evidence="2">
    <location>
        <begin position="682"/>
        <end position="755"/>
    </location>
</feature>
<feature type="region of interest" description="Disordered" evidence="1">
    <location>
        <begin position="1033"/>
        <end position="1065"/>
    </location>
</feature>
<dbReference type="STRING" id="151549.A0A4C1T9T6"/>
<dbReference type="Proteomes" id="UP000299102">
    <property type="component" value="Unassembled WGS sequence"/>
</dbReference>
<evidence type="ECO:0000313" key="3">
    <source>
        <dbReference type="EMBL" id="GBP10935.1"/>
    </source>
</evidence>
<dbReference type="Pfam" id="PF20266">
    <property type="entry name" value="Mab-21_C"/>
    <property type="match status" value="1"/>
</dbReference>
<evidence type="ECO:0000259" key="2">
    <source>
        <dbReference type="Pfam" id="PF20266"/>
    </source>
</evidence>
<keyword evidence="4" id="KW-1185">Reference proteome</keyword>
<sequence length="1065" mass="121218">MGNFSSKSAKKEKDTLFAREKWKEQKREEKRKKALNPNLKRAGVRDAPLVGLMAAQAQGGAPPGPAATGAHRSYDEEALERMRHQLDHDADAFLLNNILLSVQFFENYESRSKGVRQSASAGTTLVFFCSLCSLDIPYREAYQIKSVPIGEHEHRMDEAMVLHHKHVFFADRLQDCVQEHVRFVRTRGRQEALVNPRLFVIYDNVEASEPGDTSDYSAVLDAPFYKLQIENSKEAGYVKLKKLEVLQSTITNKEDNAPKAQKSTSSSSVRSSATDSERESDGSEETVHAGKGRALLDEIKMRMKEPPRDSLARLNDTIIIEDNITNGSERRSSGPVRYVKPVAARGNISNMKNLHRNNVPLKEDSEKKIAVGSSSPLTAKKEAEKNISEARSKKSIVKNGIPRKLSGPNRELRHDMKLNNFKGSFNSNDNLGYDTGTSGYKSASSGRLNESSETESDYGYSTITDLSTPKPVEVSARSNLCKNSGVLPDECWNAVRVRATDYWSEDDEEEDAKTESDDSALKLYETHFYLSSKSFMTDFVDNFIIKLGPDLDISPSVINSALTQGASIYCDFTKNGGKIGYEVIPALIAPWPNIANPWVIRERRIIQNPRTNFNYQWPTKYMVSKTIDFGCLLIPFGFRPKRGVNSDVELQWKIIFPAAERYLESRLAHSHIRCYLFALALYKTFMENEAAKMGIDASHIKNHLFWECEDNYAKWPEDRLGETLRLFLKRFYSHFSQARFPNYFIDSCNDFKGIPKPLLLKTQRRLLDILETPVMHVLCSLQKLKYTSKDFYPQFDYYQLYQILTCKNPLRILNPNLPMMSTNNASSSESDDDQTDNALKFWDQGKGQDKQYLWKKAKQRQTQETQRRKAIAQAKKQTKAAALDKIIDRNIILPKKLETEKRRLILEFFIPHFIAMARYSDKFEATKQAIIYAEQAQRLCMLLLEEPAGEMAANDFLDIIRERLAEYQRKLVHHGGYKLLSKRESRRISGIQPRTPSQPIRRQRPRSLNNIIAQDSPTDASSAPAFTFADVHAASPGSSRNRANSVNLTVNSKNPEWETDEESQL</sequence>
<feature type="compositionally biased region" description="Polar residues" evidence="1">
    <location>
        <begin position="421"/>
        <end position="451"/>
    </location>
</feature>
<protein>
    <recommendedName>
        <fullName evidence="2">Mab-21-like HhH/H2TH-like domain-containing protein</fullName>
    </recommendedName>
</protein>
<organism evidence="3 4">
    <name type="scientific">Eumeta variegata</name>
    <name type="common">Bagworm moth</name>
    <name type="synonym">Eumeta japonica</name>
    <dbReference type="NCBI Taxonomy" id="151549"/>
    <lineage>
        <taxon>Eukaryota</taxon>
        <taxon>Metazoa</taxon>
        <taxon>Ecdysozoa</taxon>
        <taxon>Arthropoda</taxon>
        <taxon>Hexapoda</taxon>
        <taxon>Insecta</taxon>
        <taxon>Pterygota</taxon>
        <taxon>Neoptera</taxon>
        <taxon>Endopterygota</taxon>
        <taxon>Lepidoptera</taxon>
        <taxon>Glossata</taxon>
        <taxon>Ditrysia</taxon>
        <taxon>Tineoidea</taxon>
        <taxon>Psychidae</taxon>
        <taxon>Oiketicinae</taxon>
        <taxon>Eumeta</taxon>
    </lineage>
</organism>